<organism evidence="2 3">
    <name type="scientific">Chromobacterium sphagni</name>
    <dbReference type="NCBI Taxonomy" id="1903179"/>
    <lineage>
        <taxon>Bacteria</taxon>
        <taxon>Pseudomonadati</taxon>
        <taxon>Pseudomonadota</taxon>
        <taxon>Betaproteobacteria</taxon>
        <taxon>Neisseriales</taxon>
        <taxon>Chromobacteriaceae</taxon>
        <taxon>Chromobacterium</taxon>
    </lineage>
</organism>
<evidence type="ECO:0000313" key="3">
    <source>
        <dbReference type="Proteomes" id="UP000180088"/>
    </source>
</evidence>
<gene>
    <name evidence="2" type="ORF">BI347_21430</name>
</gene>
<proteinExistence type="predicted"/>
<feature type="compositionally biased region" description="Polar residues" evidence="1">
    <location>
        <begin position="51"/>
        <end position="60"/>
    </location>
</feature>
<name>A0A1S1WSY8_9NEIS</name>
<dbReference type="EMBL" id="MKCS01000004">
    <property type="protein sequence ID" value="OHX10351.1"/>
    <property type="molecule type" value="Genomic_DNA"/>
</dbReference>
<dbReference type="RefSeq" id="WP_071117042.1">
    <property type="nucleotide sequence ID" value="NZ_MKCS01000004.1"/>
</dbReference>
<protein>
    <submittedName>
        <fullName evidence="2">Uncharacterized protein</fullName>
    </submittedName>
</protein>
<accession>A0A1S1WSY8</accession>
<evidence type="ECO:0000256" key="1">
    <source>
        <dbReference type="SAM" id="MobiDB-lite"/>
    </source>
</evidence>
<dbReference type="Proteomes" id="UP000180088">
    <property type="component" value="Unassembled WGS sequence"/>
</dbReference>
<evidence type="ECO:0000313" key="2">
    <source>
        <dbReference type="EMBL" id="OHX10351.1"/>
    </source>
</evidence>
<dbReference type="AlphaFoldDB" id="A0A1S1WSY8"/>
<comment type="caution">
    <text evidence="2">The sequence shown here is derived from an EMBL/GenBank/DDBJ whole genome shotgun (WGS) entry which is preliminary data.</text>
</comment>
<reference evidence="2 3" key="1">
    <citation type="submission" date="2016-09" db="EMBL/GenBank/DDBJ databases">
        <title>Chromobacterium muskegensis sp. nov., an insecticidal bacterium isolated from Sphagnum bogs.</title>
        <authorList>
            <person name="Sparks M.E."/>
            <person name="Blackburn M.B."/>
            <person name="Gundersen-Rindal D.E."/>
            <person name="Mitchell A."/>
            <person name="Farrar R."/>
            <person name="Kuhar D."/>
        </authorList>
    </citation>
    <scope>NUCLEOTIDE SEQUENCE [LARGE SCALE GENOMIC DNA]</scope>
    <source>
        <strain evidence="2 3">37-2</strain>
    </source>
</reference>
<feature type="region of interest" description="Disordered" evidence="1">
    <location>
        <begin position="51"/>
        <end position="70"/>
    </location>
</feature>
<sequence length="70" mass="7369">MSTTAYYLLRKSVAGRRPAMVGAGVHAVSVPAAPQPEAAVAPGEVRIIQHSQLQPAQAAQQRKEHVVKSA</sequence>
<dbReference type="STRING" id="1903179.BI347_21430"/>
<feature type="compositionally biased region" description="Basic and acidic residues" evidence="1">
    <location>
        <begin position="61"/>
        <end position="70"/>
    </location>
</feature>